<evidence type="ECO:0000259" key="12">
    <source>
        <dbReference type="Pfam" id="PF02770"/>
    </source>
</evidence>
<evidence type="ECO:0000256" key="8">
    <source>
        <dbReference type="ARBA" id="ARBA00066694"/>
    </source>
</evidence>
<dbReference type="Pfam" id="PF12806">
    <property type="entry name" value="Acyl-CoA_dh_C"/>
    <property type="match status" value="1"/>
</dbReference>
<comment type="function">
    <text evidence="7">Involved in the assimilation of dimethylsulphoniopropionate (DMSP), an important compound in the fixation of carbon in marine phytoplankton, by mediating the conversion of 3-(methylthio)propanoyl-CoA (MMPA-CoA) to 3-(methylthio)acryloyl-CoA (MTA-CoA).</text>
</comment>
<evidence type="ECO:0000256" key="9">
    <source>
        <dbReference type="ARBA" id="ARBA00069043"/>
    </source>
</evidence>
<evidence type="ECO:0000256" key="4">
    <source>
        <dbReference type="ARBA" id="ARBA00022827"/>
    </source>
</evidence>
<evidence type="ECO:0000256" key="6">
    <source>
        <dbReference type="ARBA" id="ARBA00051388"/>
    </source>
</evidence>
<dbReference type="Pfam" id="PF02771">
    <property type="entry name" value="Acyl-CoA_dh_N"/>
    <property type="match status" value="1"/>
</dbReference>
<comment type="cofactor">
    <cofactor evidence="1 10">
        <name>FAD</name>
        <dbReference type="ChEBI" id="CHEBI:57692"/>
    </cofactor>
</comment>
<dbReference type="InterPro" id="IPR013786">
    <property type="entry name" value="AcylCoA_DH/ox_N"/>
</dbReference>
<dbReference type="InterPro" id="IPR006091">
    <property type="entry name" value="Acyl-CoA_Oxase/DH_mid-dom"/>
</dbReference>
<evidence type="ECO:0000259" key="11">
    <source>
        <dbReference type="Pfam" id="PF00441"/>
    </source>
</evidence>
<comment type="similarity">
    <text evidence="2 10">Belongs to the acyl-CoA dehydrogenase family.</text>
</comment>
<dbReference type="InterPro" id="IPR009100">
    <property type="entry name" value="AcylCoA_DH/oxidase_NM_dom_sf"/>
</dbReference>
<dbReference type="EMBL" id="VITT01000001">
    <property type="protein sequence ID" value="TWB64296.1"/>
    <property type="molecule type" value="Genomic_DNA"/>
</dbReference>
<feature type="domain" description="Acyl-CoA oxidase/dehydrogenase middle" evidence="12">
    <location>
        <begin position="161"/>
        <end position="232"/>
    </location>
</feature>
<evidence type="ECO:0000313" key="16">
    <source>
        <dbReference type="Proteomes" id="UP000318050"/>
    </source>
</evidence>
<dbReference type="EC" id="1.3.99.41" evidence="8"/>
<dbReference type="InterPro" id="IPR037069">
    <property type="entry name" value="AcylCoA_DH/ox_N_sf"/>
</dbReference>
<dbReference type="FunFam" id="2.40.110.10:FF:000031">
    <property type="entry name" value="Acyl-CoA dehydrogenase, putative"/>
    <property type="match status" value="1"/>
</dbReference>
<dbReference type="Proteomes" id="UP000318050">
    <property type="component" value="Unassembled WGS sequence"/>
</dbReference>
<gene>
    <name evidence="15" type="ORF">FBZ92_101190</name>
</gene>
<dbReference type="Gene3D" id="1.10.540.10">
    <property type="entry name" value="Acyl-CoA dehydrogenase/oxidase, N-terminal domain"/>
    <property type="match status" value="1"/>
</dbReference>
<dbReference type="InterPro" id="IPR052166">
    <property type="entry name" value="Diverse_Acyl-CoA_DH"/>
</dbReference>
<organism evidence="15 16">
    <name type="scientific">Nitrospirillum amazonense</name>
    <dbReference type="NCBI Taxonomy" id="28077"/>
    <lineage>
        <taxon>Bacteria</taxon>
        <taxon>Pseudomonadati</taxon>
        <taxon>Pseudomonadota</taxon>
        <taxon>Alphaproteobacteria</taxon>
        <taxon>Rhodospirillales</taxon>
        <taxon>Azospirillaceae</taxon>
        <taxon>Nitrospirillum</taxon>
    </lineage>
</organism>
<dbReference type="GO" id="GO:0050660">
    <property type="term" value="F:flavin adenine dinucleotide binding"/>
    <property type="evidence" value="ECO:0007669"/>
    <property type="project" value="InterPro"/>
</dbReference>
<evidence type="ECO:0000256" key="3">
    <source>
        <dbReference type="ARBA" id="ARBA00022630"/>
    </source>
</evidence>
<dbReference type="Pfam" id="PF00441">
    <property type="entry name" value="Acyl-CoA_dh_1"/>
    <property type="match status" value="1"/>
</dbReference>
<dbReference type="AlphaFoldDB" id="A0A560IZF8"/>
<keyword evidence="4 10" id="KW-0274">FAD</keyword>
<evidence type="ECO:0000256" key="10">
    <source>
        <dbReference type="RuleBase" id="RU362125"/>
    </source>
</evidence>
<dbReference type="InterPro" id="IPR025878">
    <property type="entry name" value="Acyl-CoA_dh-like_C_dom"/>
</dbReference>
<reference evidence="15 16" key="1">
    <citation type="submission" date="2019-06" db="EMBL/GenBank/DDBJ databases">
        <title>Genomic Encyclopedia of Type Strains, Phase IV (KMG-V): Genome sequencing to study the core and pangenomes of soil and plant-associated prokaryotes.</title>
        <authorList>
            <person name="Whitman W."/>
        </authorList>
    </citation>
    <scope>NUCLEOTIDE SEQUENCE [LARGE SCALE GENOMIC DNA]</scope>
    <source>
        <strain evidence="15 16">BR 11140</strain>
    </source>
</reference>
<dbReference type="PANTHER" id="PTHR42803">
    <property type="entry name" value="ACYL-COA DEHYDROGENASE"/>
    <property type="match status" value="1"/>
</dbReference>
<dbReference type="InterPro" id="IPR036250">
    <property type="entry name" value="AcylCo_DH-like_C"/>
</dbReference>
<feature type="domain" description="Acyl-CoA dehydrogenase/oxidase C-terminal" evidence="11">
    <location>
        <begin position="283"/>
        <end position="448"/>
    </location>
</feature>
<evidence type="ECO:0000256" key="1">
    <source>
        <dbReference type="ARBA" id="ARBA00001974"/>
    </source>
</evidence>
<dbReference type="InterPro" id="IPR046373">
    <property type="entry name" value="Acyl-CoA_Oxase/DH_mid-dom_sf"/>
</dbReference>
<feature type="domain" description="Acetyl-CoA dehydrogenase-like C-terminal" evidence="14">
    <location>
        <begin position="465"/>
        <end position="590"/>
    </location>
</feature>
<sequence length="595" mass="63376">MTYQAPLKEIRFVLNSVVGLDKVAAYPAFEAATPDLVDAVLEEGAKLADNVLAPLNVAGDRQGSKLTDTGVRTPDGFKDAYRQFVEGGWNSVPFDPDHGGQGLPWTLFVALLETWTSANMSFALGPLLTQGAVELLTAHGSDEQKTLYLEKLISGEWAGTMNLTEPQAGSDVGAVRTRALRQDDGTYRISGQKIFITYGDHDWTDNIVHLVLARTPDAPSGTKGISLFIVPKFLLNADGTPGERNDAYCVGLEHKLGIHASPTAVMSYGDKGACVGYLVGEENRGIEYMFTMMNNARLGVGLQGVSIGDRAYQQALAYAKTRVQSRDVAGGPQPVTIIHHPDVRRMLLTMRSKVEAARAIVYFTAASLDGRHHHPDAEAARQAGLLNDLMTPVAKAWSTDIGVEVASLGVQVHGGMGFIEETGAAQYYRDARIAPIYEGTNGIQANDLVFRKLGRDGGATARALFALMAETADAAAAQPGDDLAAIAQGLKRGIAALEDATSFLVDHVKAEARAAAAGAVPYLTLFGNVTGAFLLARGAIAANQALAQGQDAGFHESKLITARFFVEQVVGPSLGLADLIRTGHRTLMALSEDQF</sequence>
<dbReference type="Pfam" id="PF02770">
    <property type="entry name" value="Acyl-CoA_dh_M"/>
    <property type="match status" value="1"/>
</dbReference>
<proteinExistence type="inferred from homology"/>
<comment type="caution">
    <text evidence="15">The sequence shown here is derived from an EMBL/GenBank/DDBJ whole genome shotgun (WGS) entry which is preliminary data.</text>
</comment>
<accession>A0A560IZF8</accession>
<evidence type="ECO:0000256" key="5">
    <source>
        <dbReference type="ARBA" id="ARBA00023002"/>
    </source>
</evidence>
<evidence type="ECO:0000313" key="15">
    <source>
        <dbReference type="EMBL" id="TWB64296.1"/>
    </source>
</evidence>
<evidence type="ECO:0000256" key="2">
    <source>
        <dbReference type="ARBA" id="ARBA00009347"/>
    </source>
</evidence>
<comment type="catalytic activity">
    <reaction evidence="6">
        <text>3-(methylsulfanyl)propanoyl-CoA + oxidized [electron-transfer flavoprotein] + H(+) = 3-(methylsulfanyl)acryloyl-CoA + reduced [electron-transfer flavoprotein]</text>
        <dbReference type="Rhea" id="RHEA:52612"/>
        <dbReference type="Rhea" id="RHEA-COMP:10685"/>
        <dbReference type="Rhea" id="RHEA-COMP:10686"/>
        <dbReference type="ChEBI" id="CHEBI:15378"/>
        <dbReference type="ChEBI" id="CHEBI:57692"/>
        <dbReference type="ChEBI" id="CHEBI:58307"/>
        <dbReference type="ChEBI" id="CHEBI:82815"/>
        <dbReference type="ChEBI" id="CHEBI:84994"/>
        <dbReference type="EC" id="1.3.99.41"/>
    </reaction>
    <physiologicalReaction direction="left-to-right" evidence="6">
        <dbReference type="Rhea" id="RHEA:52613"/>
    </physiologicalReaction>
</comment>
<keyword evidence="3 10" id="KW-0285">Flavoprotein</keyword>
<dbReference type="InterPro" id="IPR009075">
    <property type="entry name" value="AcylCo_DH/oxidase_C"/>
</dbReference>
<feature type="domain" description="Acyl-CoA dehydrogenase/oxidase N-terminal" evidence="13">
    <location>
        <begin position="78"/>
        <end position="156"/>
    </location>
</feature>
<protein>
    <recommendedName>
        <fullName evidence="9">3-methylmercaptopropionyl-CoA dehydrogenase</fullName>
        <ecNumber evidence="8">1.3.99.41</ecNumber>
    </recommendedName>
</protein>
<dbReference type="Gene3D" id="2.40.110.10">
    <property type="entry name" value="Butyryl-CoA Dehydrogenase, subunit A, domain 2"/>
    <property type="match status" value="1"/>
</dbReference>
<dbReference type="SUPFAM" id="SSF56645">
    <property type="entry name" value="Acyl-CoA dehydrogenase NM domain-like"/>
    <property type="match status" value="1"/>
</dbReference>
<evidence type="ECO:0000256" key="7">
    <source>
        <dbReference type="ARBA" id="ARBA00058683"/>
    </source>
</evidence>
<dbReference type="GO" id="GO:0016627">
    <property type="term" value="F:oxidoreductase activity, acting on the CH-CH group of donors"/>
    <property type="evidence" value="ECO:0007669"/>
    <property type="project" value="InterPro"/>
</dbReference>
<name>A0A560IZF8_9PROT</name>
<evidence type="ECO:0000259" key="14">
    <source>
        <dbReference type="Pfam" id="PF12806"/>
    </source>
</evidence>
<keyword evidence="5 10" id="KW-0560">Oxidoreductase</keyword>
<dbReference type="Gene3D" id="1.20.140.10">
    <property type="entry name" value="Butyryl-CoA Dehydrogenase, subunit A, domain 3"/>
    <property type="match status" value="1"/>
</dbReference>
<dbReference type="SUPFAM" id="SSF47203">
    <property type="entry name" value="Acyl-CoA dehydrogenase C-terminal domain-like"/>
    <property type="match status" value="1"/>
</dbReference>
<dbReference type="PANTHER" id="PTHR42803:SF1">
    <property type="entry name" value="BROAD-SPECIFICITY LINEAR ACYL-COA DEHYDROGENASE FADE5"/>
    <property type="match status" value="1"/>
</dbReference>
<evidence type="ECO:0000259" key="13">
    <source>
        <dbReference type="Pfam" id="PF02771"/>
    </source>
</evidence>
<dbReference type="OrthoDB" id="5510711at2"/>